<evidence type="ECO:0000256" key="6">
    <source>
        <dbReference type="ARBA" id="ARBA00032113"/>
    </source>
</evidence>
<dbReference type="EMBL" id="KZ821268">
    <property type="protein sequence ID" value="PYH41168.1"/>
    <property type="molecule type" value="Genomic_DNA"/>
</dbReference>
<gene>
    <name evidence="10" type="ORF">BP01DRAFT_328353</name>
</gene>
<dbReference type="InterPro" id="IPR001810">
    <property type="entry name" value="F-box_dom"/>
</dbReference>
<feature type="region of interest" description="Disordered" evidence="8">
    <location>
        <begin position="479"/>
        <end position="507"/>
    </location>
</feature>
<evidence type="ECO:0000313" key="10">
    <source>
        <dbReference type="EMBL" id="PYH41168.1"/>
    </source>
</evidence>
<dbReference type="InterPro" id="IPR015943">
    <property type="entry name" value="WD40/YVTN_repeat-like_dom_sf"/>
</dbReference>
<dbReference type="RefSeq" id="XP_025427150.1">
    <property type="nucleotide sequence ID" value="XM_025572940.1"/>
</dbReference>
<dbReference type="InterPro" id="IPR036322">
    <property type="entry name" value="WD40_repeat_dom_sf"/>
</dbReference>
<dbReference type="SUPFAM" id="SSF50978">
    <property type="entry name" value="WD40 repeat-like"/>
    <property type="match status" value="1"/>
</dbReference>
<comment type="similarity">
    <text evidence="2">Belongs to the WD repeat MET30/SCONB/SCON-2 family.</text>
</comment>
<evidence type="ECO:0000256" key="4">
    <source>
        <dbReference type="ARBA" id="ARBA00015819"/>
    </source>
</evidence>
<comment type="subunit">
    <text evidence="3">Component of the SCF(sconB) E3 ubiquitin ligase complex.</text>
</comment>
<dbReference type="OrthoDB" id="3219396at2759"/>
<dbReference type="InterPro" id="IPR001680">
    <property type="entry name" value="WD40_rpt"/>
</dbReference>
<dbReference type="InterPro" id="IPR036047">
    <property type="entry name" value="F-box-like_dom_sf"/>
</dbReference>
<evidence type="ECO:0000256" key="2">
    <source>
        <dbReference type="ARBA" id="ARBA00007968"/>
    </source>
</evidence>
<dbReference type="PROSITE" id="PS50082">
    <property type="entry name" value="WD_REPEATS_2"/>
    <property type="match status" value="1"/>
</dbReference>
<protein>
    <recommendedName>
        <fullName evidence="4">Probable E3 ubiquitin ligase complex SCF subunit sconB</fullName>
    </recommendedName>
    <alternativeName>
        <fullName evidence="6">Sulfur controller B</fullName>
    </alternativeName>
    <alternativeName>
        <fullName evidence="5">Sulfur metabolite repression control protein B</fullName>
    </alternativeName>
</protein>
<keyword evidence="7" id="KW-0853">WD repeat</keyword>
<dbReference type="Proteomes" id="UP000248349">
    <property type="component" value="Unassembled WGS sequence"/>
</dbReference>
<reference evidence="10 11" key="1">
    <citation type="submission" date="2016-12" db="EMBL/GenBank/DDBJ databases">
        <title>The genomes of Aspergillus section Nigri reveals drivers in fungal speciation.</title>
        <authorList>
            <consortium name="DOE Joint Genome Institute"/>
            <person name="Vesth T.C."/>
            <person name="Nybo J."/>
            <person name="Theobald S."/>
            <person name="Brandl J."/>
            <person name="Frisvad J.C."/>
            <person name="Nielsen K.F."/>
            <person name="Lyhne E.K."/>
            <person name="Kogle M.E."/>
            <person name="Kuo A."/>
            <person name="Riley R."/>
            <person name="Clum A."/>
            <person name="Nolan M."/>
            <person name="Lipzen A."/>
            <person name="Salamov A."/>
            <person name="Henrissat B."/>
            <person name="Wiebenga A."/>
            <person name="De Vries R.P."/>
            <person name="Grigoriev I.V."/>
            <person name="Mortensen U.H."/>
            <person name="Andersen M.R."/>
            <person name="Baker S.E."/>
        </authorList>
    </citation>
    <scope>NUCLEOTIDE SEQUENCE [LARGE SCALE GENOMIC DNA]</scope>
    <source>
        <strain evidence="10 11">JOP 1030-1</strain>
    </source>
</reference>
<dbReference type="PROSITE" id="PS50181">
    <property type="entry name" value="FBOX"/>
    <property type="match status" value="1"/>
</dbReference>
<evidence type="ECO:0000256" key="1">
    <source>
        <dbReference type="ARBA" id="ARBA00002730"/>
    </source>
</evidence>
<dbReference type="AlphaFoldDB" id="A0A318ZLN9"/>
<evidence type="ECO:0000313" key="11">
    <source>
        <dbReference type="Proteomes" id="UP000248349"/>
    </source>
</evidence>
<keyword evidence="11" id="KW-1185">Reference proteome</keyword>
<dbReference type="Gene3D" id="2.130.10.10">
    <property type="entry name" value="YVTN repeat-like/Quinoprotein amine dehydrogenase"/>
    <property type="match status" value="1"/>
</dbReference>
<dbReference type="Pfam" id="PF25499">
    <property type="entry name" value="Beta-prop_pof12"/>
    <property type="match status" value="1"/>
</dbReference>
<evidence type="ECO:0000259" key="9">
    <source>
        <dbReference type="PROSITE" id="PS50181"/>
    </source>
</evidence>
<dbReference type="SMART" id="SM00256">
    <property type="entry name" value="FBOX"/>
    <property type="match status" value="1"/>
</dbReference>
<evidence type="ECO:0000256" key="3">
    <source>
        <dbReference type="ARBA" id="ARBA00011725"/>
    </source>
</evidence>
<feature type="repeat" description="WD" evidence="7">
    <location>
        <begin position="430"/>
        <end position="464"/>
    </location>
</feature>
<accession>A0A318ZLN9</accession>
<sequence length="549" mass="61384">MPKRRHEDLSATFPPLKRGHFISIISCLSDELLLHILSFLPINSLIVCQQLSCRFKALAEDSEIWKRHYYNRWIRPRLANMRRTMLSRPEVHYSPKVSTWLDNGHLANDGRTLNWKDQYRLRHNWSRGICRVTTVELSQPSARPALVAFCAGIIFTFDWDCRLRARSIMNSACYLSEISLPENRLHSALPTTLTAMKGPLPNRIEVAVGFEDGYFVSYDFDMVSSPLEFRTSCAGSTSAGITAMASCYPYILLTSDQKLLSLFNIIKGCDARGHLLPGKPVLLSCLEADSTFKPMSISVRSAGSDIISSIVYSFYHVGCGWSLGIQELHFSSTDSRQKDSRLTTTVDSQYGLSPPLGHGYPSKGNAWRETNSKTGSCTRPAEPSIYHREAPTSVSYSHPYLITSHTDNTLTVYLVVSSSAGLYIKGAQRLWGHTSSVSAVQVSDRGKAISVSSRGDEVRVWDLEDLVSAFGKQRVRRHGMSIRVSPGNRQSDNDKPRPNFPESNGLSKSIEVQRHVPDISGCIGFDAQCVLLLRGKEHDGQMLECYDFT</sequence>
<evidence type="ECO:0000256" key="8">
    <source>
        <dbReference type="SAM" id="MobiDB-lite"/>
    </source>
</evidence>
<dbReference type="Pfam" id="PF12937">
    <property type="entry name" value="F-box-like"/>
    <property type="match status" value="1"/>
</dbReference>
<comment type="function">
    <text evidence="1">Component of the SCF(sconB) E3 ubiquitin ligase complex involved in the regulation of sulfur metabolite repression, probably by mediating the inactivation or degradation of the metR transcription factor.</text>
</comment>
<evidence type="ECO:0000256" key="5">
    <source>
        <dbReference type="ARBA" id="ARBA00030034"/>
    </source>
</evidence>
<dbReference type="Gene3D" id="1.20.1280.50">
    <property type="match status" value="1"/>
</dbReference>
<proteinExistence type="inferred from homology"/>
<dbReference type="GeneID" id="37074168"/>
<dbReference type="SUPFAM" id="SSF81383">
    <property type="entry name" value="F-box domain"/>
    <property type="match status" value="1"/>
</dbReference>
<organism evidence="10 11">
    <name type="scientific">Aspergillus saccharolyticus JOP 1030-1</name>
    <dbReference type="NCBI Taxonomy" id="1450539"/>
    <lineage>
        <taxon>Eukaryota</taxon>
        <taxon>Fungi</taxon>
        <taxon>Dikarya</taxon>
        <taxon>Ascomycota</taxon>
        <taxon>Pezizomycotina</taxon>
        <taxon>Eurotiomycetes</taxon>
        <taxon>Eurotiomycetidae</taxon>
        <taxon>Eurotiales</taxon>
        <taxon>Aspergillaceae</taxon>
        <taxon>Aspergillus</taxon>
        <taxon>Aspergillus subgen. Circumdati</taxon>
    </lineage>
</organism>
<evidence type="ECO:0000256" key="7">
    <source>
        <dbReference type="PROSITE-ProRule" id="PRU00221"/>
    </source>
</evidence>
<dbReference type="PROSITE" id="PS50294">
    <property type="entry name" value="WD_REPEATS_REGION"/>
    <property type="match status" value="1"/>
</dbReference>
<dbReference type="STRING" id="1450539.A0A318ZLN9"/>
<feature type="domain" description="F-box" evidence="9">
    <location>
        <begin position="22"/>
        <end position="68"/>
    </location>
</feature>
<name>A0A318ZLN9_9EURO</name>